<evidence type="ECO:0000313" key="3">
    <source>
        <dbReference type="Proteomes" id="UP000054058"/>
    </source>
</evidence>
<keyword evidence="1" id="KW-1133">Transmembrane helix</keyword>
<evidence type="ECO:0008006" key="4">
    <source>
        <dbReference type="Google" id="ProtNLM"/>
    </source>
</evidence>
<keyword evidence="1" id="KW-0812">Transmembrane</keyword>
<accession>X7E526</accession>
<dbReference type="AlphaFoldDB" id="X7E526"/>
<feature type="transmembrane region" description="Helical" evidence="1">
    <location>
        <begin position="20"/>
        <end position="42"/>
    </location>
</feature>
<keyword evidence="3" id="KW-1185">Reference proteome</keyword>
<proteinExistence type="predicted"/>
<dbReference type="Proteomes" id="UP000054058">
    <property type="component" value="Unassembled WGS sequence"/>
</dbReference>
<dbReference type="STRING" id="1122207.MUS1_11975"/>
<organism evidence="2 3">
    <name type="scientific">Marinomonas ushuaiensis DSM 15871</name>
    <dbReference type="NCBI Taxonomy" id="1122207"/>
    <lineage>
        <taxon>Bacteria</taxon>
        <taxon>Pseudomonadati</taxon>
        <taxon>Pseudomonadota</taxon>
        <taxon>Gammaproteobacteria</taxon>
        <taxon>Oceanospirillales</taxon>
        <taxon>Oceanospirillaceae</taxon>
        <taxon>Marinomonas</taxon>
    </lineage>
</organism>
<gene>
    <name evidence="2" type="ORF">MUS1_11975</name>
</gene>
<dbReference type="eggNOG" id="COG3639">
    <property type="taxonomic scope" value="Bacteria"/>
</dbReference>
<evidence type="ECO:0000313" key="2">
    <source>
        <dbReference type="EMBL" id="ETX11169.1"/>
    </source>
</evidence>
<keyword evidence="1" id="KW-0472">Membrane</keyword>
<protein>
    <recommendedName>
        <fullName evidence="4">Phosphonate ABC transporter permease</fullName>
    </recommendedName>
</protein>
<reference evidence="2 3" key="1">
    <citation type="submission" date="2014-01" db="EMBL/GenBank/DDBJ databases">
        <title>Marinomonas ushuaiensis DSM 15871 Genome Sequencing.</title>
        <authorList>
            <person name="Lai Q."/>
            <person name="Shao Z.S."/>
        </authorList>
    </citation>
    <scope>NUCLEOTIDE SEQUENCE [LARGE SCALE GENOMIC DNA]</scope>
    <source>
        <strain evidence="2 3">DSM 15871</strain>
    </source>
</reference>
<evidence type="ECO:0000256" key="1">
    <source>
        <dbReference type="SAM" id="Phobius"/>
    </source>
</evidence>
<dbReference type="PATRIC" id="fig|1122207.3.peg.1527"/>
<sequence length="51" mass="5324">MGLVGAGGIGLFLSSSLNVFAWSQVTLIIVVILATVVLSEFVSAKVRSLFI</sequence>
<name>X7E526_9GAMM</name>
<dbReference type="EMBL" id="JAMB01000005">
    <property type="protein sequence ID" value="ETX11169.1"/>
    <property type="molecule type" value="Genomic_DNA"/>
</dbReference>
<comment type="caution">
    <text evidence="2">The sequence shown here is derived from an EMBL/GenBank/DDBJ whole genome shotgun (WGS) entry which is preliminary data.</text>
</comment>